<evidence type="ECO:0000256" key="2">
    <source>
        <dbReference type="ARBA" id="ARBA00022837"/>
    </source>
</evidence>
<dbReference type="STRING" id="670386.D3B1Q1"/>
<dbReference type="GeneID" id="31357750"/>
<gene>
    <name evidence="6" type="ORF">PPL_02225</name>
</gene>
<dbReference type="SMART" id="SM00054">
    <property type="entry name" value="EFh"/>
    <property type="match status" value="2"/>
</dbReference>
<dbReference type="GO" id="GO:0031267">
    <property type="term" value="F:small GTPase binding"/>
    <property type="evidence" value="ECO:0007669"/>
    <property type="project" value="TreeGrafter"/>
</dbReference>
<evidence type="ECO:0000259" key="5">
    <source>
        <dbReference type="PROSITE" id="PS50222"/>
    </source>
</evidence>
<dbReference type="OMA" id="FFKVDET"/>
<dbReference type="PANTHER" id="PTHR47219">
    <property type="entry name" value="RAB GTPASE-ACTIVATING PROTEIN 1-LIKE"/>
    <property type="match status" value="1"/>
</dbReference>
<dbReference type="InParanoid" id="D3B1Q1"/>
<name>D3B1Q1_HETP5</name>
<keyword evidence="7" id="KW-1185">Reference proteome</keyword>
<dbReference type="Gene3D" id="1.10.8.270">
    <property type="entry name" value="putative rabgap domain of human tbc1 domain family member 14 like domains"/>
    <property type="match status" value="1"/>
</dbReference>
<dbReference type="RefSeq" id="XP_020437334.1">
    <property type="nucleotide sequence ID" value="XM_020573217.1"/>
</dbReference>
<dbReference type="SMART" id="SM00568">
    <property type="entry name" value="GRAM"/>
    <property type="match status" value="2"/>
</dbReference>
<dbReference type="Proteomes" id="UP000001396">
    <property type="component" value="Unassembled WGS sequence"/>
</dbReference>
<dbReference type="InterPro" id="IPR011992">
    <property type="entry name" value="EF-hand-dom_pair"/>
</dbReference>
<dbReference type="PROSITE" id="PS50222">
    <property type="entry name" value="EF_HAND_2"/>
    <property type="match status" value="2"/>
</dbReference>
<evidence type="ECO:0000256" key="1">
    <source>
        <dbReference type="ARBA" id="ARBA00022468"/>
    </source>
</evidence>
<evidence type="ECO:0000313" key="7">
    <source>
        <dbReference type="Proteomes" id="UP000001396"/>
    </source>
</evidence>
<evidence type="ECO:0000313" key="6">
    <source>
        <dbReference type="EMBL" id="EFA85225.1"/>
    </source>
</evidence>
<dbReference type="Pfam" id="PF02893">
    <property type="entry name" value="GRAM"/>
    <property type="match status" value="2"/>
</dbReference>
<dbReference type="Gene3D" id="1.10.472.80">
    <property type="entry name" value="Ypt/Rab-GAP domain of gyp1p, domain 3"/>
    <property type="match status" value="1"/>
</dbReference>
<dbReference type="InterPro" id="IPR050302">
    <property type="entry name" value="Rab_GAP_TBC_domain"/>
</dbReference>
<keyword evidence="2" id="KW-0106">Calcium</keyword>
<dbReference type="Gene3D" id="2.30.29.30">
    <property type="entry name" value="Pleckstrin-homology domain (PH domain)/Phosphotyrosine-binding domain (PTB)"/>
    <property type="match status" value="2"/>
</dbReference>
<dbReference type="Gene3D" id="1.10.238.10">
    <property type="entry name" value="EF-hand"/>
    <property type="match status" value="1"/>
</dbReference>
<dbReference type="SUPFAM" id="SSF47473">
    <property type="entry name" value="EF-hand"/>
    <property type="match status" value="1"/>
</dbReference>
<dbReference type="PROSITE" id="PS00018">
    <property type="entry name" value="EF_HAND_1"/>
    <property type="match status" value="2"/>
</dbReference>
<dbReference type="InterPro" id="IPR035969">
    <property type="entry name" value="Rab-GAP_TBC_sf"/>
</dbReference>
<keyword evidence="1" id="KW-0343">GTPase activation</keyword>
<feature type="region of interest" description="Disordered" evidence="3">
    <location>
        <begin position="256"/>
        <end position="277"/>
    </location>
</feature>
<protein>
    <submittedName>
        <fullName evidence="6">Uncharacterized protein</fullName>
    </submittedName>
</protein>
<dbReference type="SMART" id="SM00164">
    <property type="entry name" value="TBC"/>
    <property type="match status" value="1"/>
</dbReference>
<evidence type="ECO:0000259" key="4">
    <source>
        <dbReference type="PROSITE" id="PS50086"/>
    </source>
</evidence>
<dbReference type="InterPro" id="IPR002048">
    <property type="entry name" value="EF_hand_dom"/>
</dbReference>
<dbReference type="AlphaFoldDB" id="D3B1Q1"/>
<feature type="region of interest" description="Disordered" evidence="3">
    <location>
        <begin position="298"/>
        <end position="321"/>
    </location>
</feature>
<dbReference type="GO" id="GO:0005096">
    <property type="term" value="F:GTPase activator activity"/>
    <property type="evidence" value="ECO:0007669"/>
    <property type="project" value="UniProtKB-KW"/>
</dbReference>
<organism evidence="6 7">
    <name type="scientific">Heterostelium pallidum (strain ATCC 26659 / Pp 5 / PN500)</name>
    <name type="common">Cellular slime mold</name>
    <name type="synonym">Polysphondylium pallidum</name>
    <dbReference type="NCBI Taxonomy" id="670386"/>
    <lineage>
        <taxon>Eukaryota</taxon>
        <taxon>Amoebozoa</taxon>
        <taxon>Evosea</taxon>
        <taxon>Eumycetozoa</taxon>
        <taxon>Dictyostelia</taxon>
        <taxon>Acytosteliales</taxon>
        <taxon>Acytosteliaceae</taxon>
        <taxon>Heterostelium</taxon>
    </lineage>
</organism>
<dbReference type="SUPFAM" id="SSF47923">
    <property type="entry name" value="Ypt/Rab-GAP domain of gyp1p"/>
    <property type="match status" value="2"/>
</dbReference>
<proteinExistence type="predicted"/>
<evidence type="ECO:0000256" key="3">
    <source>
        <dbReference type="SAM" id="MobiDB-lite"/>
    </source>
</evidence>
<dbReference type="Pfam" id="PF00566">
    <property type="entry name" value="RabGAP-TBC"/>
    <property type="match status" value="1"/>
</dbReference>
<dbReference type="FunFam" id="1.10.8.270:FF:000002">
    <property type="entry name" value="TBC1 domain family member 9B"/>
    <property type="match status" value="1"/>
</dbReference>
<dbReference type="InterPro" id="IPR000195">
    <property type="entry name" value="Rab-GAP-TBC_dom"/>
</dbReference>
<comment type="caution">
    <text evidence="6">The sequence shown here is derived from an EMBL/GenBank/DDBJ whole genome shotgun (WGS) entry which is preliminary data.</text>
</comment>
<dbReference type="FunCoup" id="D3B1Q1">
    <property type="interactions" value="50"/>
</dbReference>
<dbReference type="InterPro" id="IPR018247">
    <property type="entry name" value="EF_Hand_1_Ca_BS"/>
</dbReference>
<feature type="domain" description="EF-hand" evidence="5">
    <location>
        <begin position="956"/>
        <end position="991"/>
    </location>
</feature>
<dbReference type="EMBL" id="ADBJ01000008">
    <property type="protein sequence ID" value="EFA85225.1"/>
    <property type="molecule type" value="Genomic_DNA"/>
</dbReference>
<dbReference type="PANTHER" id="PTHR47219:SF20">
    <property type="entry name" value="TBC1 DOMAIN FAMILY MEMBER 2B"/>
    <property type="match status" value="1"/>
</dbReference>
<reference evidence="6 7" key="1">
    <citation type="journal article" date="2011" name="Genome Res.">
        <title>Phylogeny-wide analysis of social amoeba genomes highlights ancient origins for complex intercellular communication.</title>
        <authorList>
            <person name="Heidel A.J."/>
            <person name="Lawal H.M."/>
            <person name="Felder M."/>
            <person name="Schilde C."/>
            <person name="Helps N.R."/>
            <person name="Tunggal B."/>
            <person name="Rivero F."/>
            <person name="John U."/>
            <person name="Schleicher M."/>
            <person name="Eichinger L."/>
            <person name="Platzer M."/>
            <person name="Noegel A.A."/>
            <person name="Schaap P."/>
            <person name="Gloeckner G."/>
        </authorList>
    </citation>
    <scope>NUCLEOTIDE SEQUENCE [LARGE SCALE GENOMIC DNA]</scope>
    <source>
        <strain evidence="7">ATCC 26659 / Pp 5 / PN500</strain>
    </source>
</reference>
<dbReference type="InterPro" id="IPR004182">
    <property type="entry name" value="GRAM"/>
</dbReference>
<sequence length="1076" mass="123445">MGWIKPKSVTFRKIWIPVEENDYFTVLKRNTTISLINEVVSLIPQNEITIISDFKICLKNKYFHCIGESNEWEEIQSMWSWINENILPSIQKMNNDPTEIFEYLCLKFSCLGIHEENFKTQEKQRELKDKDQRKKEKNFKKRFSLESETLITQYSCSLMDKIQRHGCMYISENYICFYSRIIPTKIKVLFSDIVEMKKTTHSSYFKFLTDSIKIQTESKEFIFHTFFKVDETFQLLDQIRKFAMNRMLFAAEKNNNSSSSSPLSSSSPQLVNSQTGGGGVSTCSPAFINRSNPLSVSHHLYPSAPSNTPSSSLKQSGSYFSQSSPNESSSFSTYLYQLSLSPPTSGAGPAGYEPHFSTHYSSPLTATANNNWLTGTGYTSPFAPSSPSASTPTSLNNSICMEYQQQQQYQLHQSYGYGGGGCSPNTQSMTTPNSNHYNVSSFKEMLQEQRKHQDYQTLFGLPTSELLVEEFHVTLWKSHPQDIVGKLYLSNNFLCFGSIDLQLVLPLREICTISNEKAFGNRGQTMRITIDKQQHFYFFSNQIETHYDIVRQFWKDANPSIQNGTNSSGIFEPLHQVIGMPDQILENSRDFSNTYKLNQVQQSHLWDQYFSFHGEGISMIKTDELKALIRGGIPDQHRRLIWMLTSGSLYKPYCHPPGYYQHLLEQHKNETNQSTIDISKDLKRSFPEHPFYQSEQGIQSLRNILTAYSWRNPSVGYCQSMNIIAAIFLLFLKEEEAFWLLCTLCEDYVPDNYRPGMVGSIADGKTFEYLFSTYLTDLDNHLKKLNCPVSMIILPWFLCLFIGSGHMELGLRVVDCFFNEGTNVLFQVALCCLKMNETAILNSKSAEEIMNIVKNTRYNVDHLLTIVLSEFDNIQPDKIEQLRSSNKFMAIKNIQISNKKQKIREWSDRYNLSKTELEKLYDLFQSYISISASKLGIGIVKFFELCKSVLPSAWCYKGAFINNIFKLLDEDMDDLITCDDFVHMVAITTKGTLNEKIKFCFDLYDHDNDDNINANEFKTLLESLICLLNPSNQTTSFDIDSLVSSMCISEASVFSVDDVESNFIEIANNLGIEYTK</sequence>
<feature type="domain" description="Rab-GAP TBC" evidence="4">
    <location>
        <begin position="632"/>
        <end position="821"/>
    </location>
</feature>
<feature type="compositionally biased region" description="Low complexity" evidence="3">
    <location>
        <begin position="256"/>
        <end position="274"/>
    </location>
</feature>
<feature type="domain" description="EF-hand" evidence="5">
    <location>
        <begin position="992"/>
        <end position="1027"/>
    </location>
</feature>
<dbReference type="InterPro" id="IPR011993">
    <property type="entry name" value="PH-like_dom_sf"/>
</dbReference>
<feature type="compositionally biased region" description="Polar residues" evidence="3">
    <location>
        <begin position="304"/>
        <end position="317"/>
    </location>
</feature>
<dbReference type="PROSITE" id="PS50086">
    <property type="entry name" value="TBC_RABGAP"/>
    <property type="match status" value="1"/>
</dbReference>
<dbReference type="GO" id="GO:0005509">
    <property type="term" value="F:calcium ion binding"/>
    <property type="evidence" value="ECO:0007669"/>
    <property type="project" value="InterPro"/>
</dbReference>
<accession>D3B1Q1</accession>